<keyword evidence="4" id="KW-1185">Reference proteome</keyword>
<comment type="caution">
    <text evidence="3">The sequence shown here is derived from an EMBL/GenBank/DDBJ whole genome shotgun (WGS) entry which is preliminary data.</text>
</comment>
<feature type="compositionally biased region" description="Polar residues" evidence="1">
    <location>
        <begin position="120"/>
        <end position="136"/>
    </location>
</feature>
<feature type="region of interest" description="Disordered" evidence="1">
    <location>
        <begin position="191"/>
        <end position="214"/>
    </location>
</feature>
<gene>
    <name evidence="3" type="ORF">CLODIP_2_CD02914</name>
</gene>
<dbReference type="AlphaFoldDB" id="A0A8S1D0F8"/>
<evidence type="ECO:0000259" key="2">
    <source>
        <dbReference type="Pfam" id="PF24237"/>
    </source>
</evidence>
<reference evidence="3 4" key="1">
    <citation type="submission" date="2020-04" db="EMBL/GenBank/DDBJ databases">
        <authorList>
            <person name="Alioto T."/>
            <person name="Alioto T."/>
            <person name="Gomez Garrido J."/>
        </authorList>
    </citation>
    <scope>NUCLEOTIDE SEQUENCE [LARGE SCALE GENOMIC DNA]</scope>
</reference>
<feature type="region of interest" description="Disordered" evidence="1">
    <location>
        <begin position="67"/>
        <end position="146"/>
    </location>
</feature>
<dbReference type="PANTHER" id="PTHR21812:SF1">
    <property type="entry name" value="INO80 COMPLEX SUBUNIT E"/>
    <property type="match status" value="1"/>
</dbReference>
<dbReference type="Proteomes" id="UP000494165">
    <property type="component" value="Unassembled WGS sequence"/>
</dbReference>
<dbReference type="InterPro" id="IPR056515">
    <property type="entry name" value="INO80E_N"/>
</dbReference>
<evidence type="ECO:0000313" key="4">
    <source>
        <dbReference type="Proteomes" id="UP000494165"/>
    </source>
</evidence>
<dbReference type="OrthoDB" id="5977486at2759"/>
<dbReference type="Pfam" id="PF24237">
    <property type="entry name" value="INO80E"/>
    <property type="match status" value="1"/>
</dbReference>
<evidence type="ECO:0000256" key="1">
    <source>
        <dbReference type="SAM" id="MobiDB-lite"/>
    </source>
</evidence>
<dbReference type="GO" id="GO:0006338">
    <property type="term" value="P:chromatin remodeling"/>
    <property type="evidence" value="ECO:0007669"/>
    <property type="project" value="InterPro"/>
</dbReference>
<feature type="domain" description="INO80 complex subunit E N-terminal" evidence="2">
    <location>
        <begin position="14"/>
        <end position="61"/>
    </location>
</feature>
<sequence>MVSNLNSTDIDGEDYRSKYRRLKHHLKYLIYENENFQSILRQAQQKYLSAKRDRTFLLDRLIQYEQPNSVSSGSEPSDSSEEEEKVKPEPMKRKRSEGSSGSQPAKKWKRATAKSAPKQPATSKKVNIENPSSMSPMISEGQLTPEEVERHLQSRQNLMEMLPCRAPPTVPSELFSNDPSLDSFCFSESNEMEMETSPDIGDKSYGVDLSDVAE</sequence>
<accession>A0A8S1D0F8</accession>
<proteinExistence type="predicted"/>
<dbReference type="GO" id="GO:0031011">
    <property type="term" value="C:Ino80 complex"/>
    <property type="evidence" value="ECO:0007669"/>
    <property type="project" value="InterPro"/>
</dbReference>
<organism evidence="3 4">
    <name type="scientific">Cloeon dipterum</name>
    <dbReference type="NCBI Taxonomy" id="197152"/>
    <lineage>
        <taxon>Eukaryota</taxon>
        <taxon>Metazoa</taxon>
        <taxon>Ecdysozoa</taxon>
        <taxon>Arthropoda</taxon>
        <taxon>Hexapoda</taxon>
        <taxon>Insecta</taxon>
        <taxon>Pterygota</taxon>
        <taxon>Palaeoptera</taxon>
        <taxon>Ephemeroptera</taxon>
        <taxon>Pisciforma</taxon>
        <taxon>Baetidae</taxon>
        <taxon>Cloeon</taxon>
    </lineage>
</organism>
<evidence type="ECO:0000313" key="3">
    <source>
        <dbReference type="EMBL" id="CAB3374964.1"/>
    </source>
</evidence>
<dbReference type="EMBL" id="CADEPI010000106">
    <property type="protein sequence ID" value="CAB3374964.1"/>
    <property type="molecule type" value="Genomic_DNA"/>
</dbReference>
<dbReference type="PANTHER" id="PTHR21812">
    <property type="entry name" value="INO80 COMPLEX SUBUNIT E"/>
    <property type="match status" value="1"/>
</dbReference>
<name>A0A8S1D0F8_9INSE</name>
<protein>
    <recommendedName>
        <fullName evidence="2">INO80 complex subunit E N-terminal domain-containing protein</fullName>
    </recommendedName>
</protein>
<dbReference type="InterPro" id="IPR026678">
    <property type="entry name" value="INO80E"/>
</dbReference>